<dbReference type="WBParaSite" id="GPLIN_000731600">
    <property type="protein sequence ID" value="GPLIN_000731600"/>
    <property type="gene ID" value="GPLIN_000731600"/>
</dbReference>
<dbReference type="InterPro" id="IPR024083">
    <property type="entry name" value="Fumarase/histidase_N"/>
</dbReference>
<dbReference type="GO" id="GO:0004333">
    <property type="term" value="F:fumarate hydratase activity"/>
    <property type="evidence" value="ECO:0007669"/>
    <property type="project" value="UniProtKB-EC"/>
</dbReference>
<dbReference type="Pfam" id="PF00206">
    <property type="entry name" value="Lyase_1"/>
    <property type="match status" value="1"/>
</dbReference>
<dbReference type="Gene3D" id="3.30.450.70">
    <property type="match status" value="1"/>
</dbReference>
<dbReference type="InterPro" id="IPR005677">
    <property type="entry name" value="Fum_hydII"/>
</dbReference>
<dbReference type="PRINTS" id="PR00149">
    <property type="entry name" value="FUMRATELYASE"/>
</dbReference>
<dbReference type="Gene3D" id="1.10.275.10">
    <property type="entry name" value="Fumarase/aspartase (N-terminal domain)"/>
    <property type="match status" value="1"/>
</dbReference>
<dbReference type="GO" id="GO:0006108">
    <property type="term" value="P:malate metabolic process"/>
    <property type="evidence" value="ECO:0007669"/>
    <property type="project" value="TreeGrafter"/>
</dbReference>
<evidence type="ECO:0000313" key="10">
    <source>
        <dbReference type="WBParaSite" id="GPLIN_000731600"/>
    </source>
</evidence>
<dbReference type="Gene3D" id="1.20.200.10">
    <property type="entry name" value="Fumarase/aspartase (Central domain)"/>
    <property type="match status" value="1"/>
</dbReference>
<dbReference type="UniPathway" id="UPA00223">
    <property type="reaction ID" value="UER01007"/>
</dbReference>
<reference evidence="9" key="1">
    <citation type="submission" date="2014-05" db="EMBL/GenBank/DDBJ databases">
        <title>The genome and life-stage specific transcriptomes of Globodera pallida elucidate key aspects of plant parasitism by a cyst nematode.</title>
        <authorList>
            <person name="Cotton J.A."/>
            <person name="Lilley C.J."/>
            <person name="Jones L.M."/>
            <person name="Kikuchi T."/>
            <person name="Reid A.J."/>
            <person name="Thorpe P."/>
            <person name="Tsai I.J."/>
            <person name="Beasley H."/>
            <person name="Blok V."/>
            <person name="Cock P.J.A."/>
            <person name="Van den Akker S.E."/>
            <person name="Holroyd N."/>
            <person name="Hunt M."/>
            <person name="Mantelin S."/>
            <person name="Naghra H."/>
            <person name="Pain A."/>
            <person name="Palomares-Rius J.E."/>
            <person name="Zarowiecki M."/>
            <person name="Berriman M."/>
            <person name="Jones J.T."/>
            <person name="Urwin P.E."/>
        </authorList>
    </citation>
    <scope>NUCLEOTIDE SEQUENCE [LARGE SCALE GENOMIC DNA]</scope>
    <source>
        <strain evidence="9">Lindley</strain>
    </source>
</reference>
<dbReference type="EC" id="4.2.1.2" evidence="4"/>
<dbReference type="SUPFAM" id="SSF48557">
    <property type="entry name" value="L-aspartase-like"/>
    <property type="match status" value="1"/>
</dbReference>
<evidence type="ECO:0000259" key="8">
    <source>
        <dbReference type="Pfam" id="PF10415"/>
    </source>
</evidence>
<dbReference type="Pfam" id="PF04628">
    <property type="entry name" value="Sedlin_N"/>
    <property type="match status" value="1"/>
</dbReference>
<dbReference type="FunFam" id="1.20.200.10:FF:000001">
    <property type="entry name" value="Fumarate hydratase, mitochondrial"/>
    <property type="match status" value="1"/>
</dbReference>
<dbReference type="InterPro" id="IPR008948">
    <property type="entry name" value="L-Aspartase-like"/>
</dbReference>
<name>A0A183C372_GLOPA</name>
<keyword evidence="6" id="KW-0456">Lyase</keyword>
<evidence type="ECO:0000256" key="6">
    <source>
        <dbReference type="ARBA" id="ARBA00023239"/>
    </source>
</evidence>
<dbReference type="GO" id="GO:0005739">
    <property type="term" value="C:mitochondrion"/>
    <property type="evidence" value="ECO:0007669"/>
    <property type="project" value="TreeGrafter"/>
</dbReference>
<dbReference type="Gene3D" id="1.10.40.30">
    <property type="entry name" value="Fumarase/aspartase (C-terminal domain)"/>
    <property type="match status" value="1"/>
</dbReference>
<evidence type="ECO:0000256" key="1">
    <source>
        <dbReference type="ARBA" id="ARBA00004556"/>
    </source>
</evidence>
<sequence length="604" mass="66123">MSNENFRIERDTFGELRVPLDRYYGAQTARSMQFFKIGGPEERMPLPVIRAFGYLKKAAATVNQDFGLDPKLTTAICQAADDVISGKLDEHFPLVVWQTGSGTQSNMNVNEVISNRAIEILGGVLGSKSPVHPNDHVNMSQSSNDTFPTAMHVAVAVEINSRLLPSLRFLHEELAKKSKEFEQIIKIGRTHTQDAVPLTLGQEFSAYVTQVANGISRMEATFPRLYELAAGGTAVGTGLNTRKGFAEKVASKLAELTGLPFKTAPNKFEALAAHDALVEVHGALNVVATSLMKIANDVRFLGSGPRCGLGELSLPENEPGSSIMPGKVNPTQCEALTMIAAQVFGNQVAVTVGASNGHFELNVFKPLIVRNVLQSVRLLADGAESFTKHCVMGIRANEESIKKLLNDSLMLVTALNPHIGYDNAAKIAKTAHKNGTTLKEEAVKSGLLSAEQFDQWVRPEQMIKMALCVAIYDKDDVLLFLQLKEDKMVACPSEVQRFLHCSCDIAADKVNFPGNKAIQQEHFLGSLLLSDRFRSFAYLTNTGTKFFLVTDAEEGTLKDHEIRLFFKNLHAKYCNAISNPFYAFGSPLSSSKIDAVVKEFFASF</sequence>
<dbReference type="InterPro" id="IPR000362">
    <property type="entry name" value="Fumarate_lyase_fam"/>
</dbReference>
<dbReference type="InterPro" id="IPR022761">
    <property type="entry name" value="Fumarate_lyase_N"/>
</dbReference>
<dbReference type="FunFam" id="1.10.275.10:FF:000001">
    <property type="entry name" value="Fumarate hydratase, mitochondrial"/>
    <property type="match status" value="1"/>
</dbReference>
<organism evidence="9 10">
    <name type="scientific">Globodera pallida</name>
    <name type="common">Potato cyst nematode worm</name>
    <name type="synonym">Heterodera pallida</name>
    <dbReference type="NCBI Taxonomy" id="36090"/>
    <lineage>
        <taxon>Eukaryota</taxon>
        <taxon>Metazoa</taxon>
        <taxon>Ecdysozoa</taxon>
        <taxon>Nematoda</taxon>
        <taxon>Chromadorea</taxon>
        <taxon>Rhabditida</taxon>
        <taxon>Tylenchina</taxon>
        <taxon>Tylenchomorpha</taxon>
        <taxon>Tylenchoidea</taxon>
        <taxon>Heteroderidae</taxon>
        <taxon>Heteroderinae</taxon>
        <taxon>Globodera</taxon>
    </lineage>
</organism>
<evidence type="ECO:0000256" key="5">
    <source>
        <dbReference type="ARBA" id="ARBA00022892"/>
    </source>
</evidence>
<dbReference type="PROSITE" id="PS00163">
    <property type="entry name" value="FUMARATE_LYASES"/>
    <property type="match status" value="1"/>
</dbReference>
<dbReference type="GO" id="GO:0006888">
    <property type="term" value="P:endoplasmic reticulum to Golgi vesicle-mediated transport"/>
    <property type="evidence" value="ECO:0007669"/>
    <property type="project" value="InterPro"/>
</dbReference>
<dbReference type="NCBIfam" id="TIGR00979">
    <property type="entry name" value="fumC_II"/>
    <property type="match status" value="1"/>
</dbReference>
<dbReference type="GO" id="GO:0006099">
    <property type="term" value="P:tricarboxylic acid cycle"/>
    <property type="evidence" value="ECO:0007669"/>
    <property type="project" value="UniProtKB-UniPathway"/>
</dbReference>
<accession>A0A183C372</accession>
<comment type="subcellular location">
    <subcellularLocation>
        <location evidence="1">Cytoplasm</location>
        <location evidence="1">Perinuclear region</location>
    </subcellularLocation>
</comment>
<feature type="domain" description="Fumarate lyase N-terminal" evidence="7">
    <location>
        <begin position="14"/>
        <end position="345"/>
    </location>
</feature>
<dbReference type="InterPro" id="IPR018951">
    <property type="entry name" value="Fumarase_C_C"/>
</dbReference>
<evidence type="ECO:0000256" key="3">
    <source>
        <dbReference type="ARBA" id="ARBA00009084"/>
    </source>
</evidence>
<dbReference type="Pfam" id="PF10415">
    <property type="entry name" value="FumaraseC_C"/>
    <property type="match status" value="1"/>
</dbReference>
<proteinExistence type="inferred from homology"/>
<dbReference type="FunFam" id="1.10.40.30:FF:000002">
    <property type="entry name" value="Fumarate hydratase class II"/>
    <property type="match status" value="1"/>
</dbReference>
<protein>
    <recommendedName>
        <fullName evidence="4">fumarate hydratase</fullName>
        <ecNumber evidence="4">4.2.1.2</ecNumber>
    </recommendedName>
</protein>
<dbReference type="NCBIfam" id="NF008909">
    <property type="entry name" value="PRK12273.1"/>
    <property type="match status" value="1"/>
</dbReference>
<keyword evidence="9" id="KW-1185">Reference proteome</keyword>
<dbReference type="InterPro" id="IPR011012">
    <property type="entry name" value="Longin-like_dom_sf"/>
</dbReference>
<comment type="similarity">
    <text evidence="2">Belongs to the TRAPP small subunits family. Sedlin subfamily.</text>
</comment>
<dbReference type="InterPro" id="IPR006722">
    <property type="entry name" value="Sedlin"/>
</dbReference>
<dbReference type="Proteomes" id="UP000050741">
    <property type="component" value="Unassembled WGS sequence"/>
</dbReference>
<dbReference type="AlphaFoldDB" id="A0A183C372"/>
<dbReference type="PANTHER" id="PTHR11444:SF1">
    <property type="entry name" value="FUMARATE HYDRATASE, MITOCHONDRIAL"/>
    <property type="match status" value="1"/>
</dbReference>
<dbReference type="HAMAP" id="MF_00743">
    <property type="entry name" value="FumaraseC"/>
    <property type="match status" value="1"/>
</dbReference>
<evidence type="ECO:0000313" key="9">
    <source>
        <dbReference type="Proteomes" id="UP000050741"/>
    </source>
</evidence>
<keyword evidence="5" id="KW-0931">ER-Golgi transport</keyword>
<dbReference type="GO" id="GO:0006106">
    <property type="term" value="P:fumarate metabolic process"/>
    <property type="evidence" value="ECO:0007669"/>
    <property type="project" value="InterPro"/>
</dbReference>
<evidence type="ECO:0000256" key="2">
    <source>
        <dbReference type="ARBA" id="ARBA00006626"/>
    </source>
</evidence>
<evidence type="ECO:0000256" key="4">
    <source>
        <dbReference type="ARBA" id="ARBA00012921"/>
    </source>
</evidence>
<evidence type="ECO:0000259" key="7">
    <source>
        <dbReference type="Pfam" id="PF00206"/>
    </source>
</evidence>
<dbReference type="GO" id="GO:0048471">
    <property type="term" value="C:perinuclear region of cytoplasm"/>
    <property type="evidence" value="ECO:0007669"/>
    <property type="project" value="UniProtKB-SubCell"/>
</dbReference>
<comment type="similarity">
    <text evidence="3">Belongs to the class-II fumarase/aspartase family. Fumarase subfamily.</text>
</comment>
<dbReference type="PANTHER" id="PTHR11444">
    <property type="entry name" value="ASPARTATEAMMONIA/ARGININOSUCCINATE/ADENYLOSUCCINATE LYASE"/>
    <property type="match status" value="1"/>
</dbReference>
<dbReference type="InterPro" id="IPR020557">
    <property type="entry name" value="Fumarate_lyase_CS"/>
</dbReference>
<dbReference type="SUPFAM" id="SSF64356">
    <property type="entry name" value="SNARE-like"/>
    <property type="match status" value="1"/>
</dbReference>
<feature type="domain" description="Fumarase C C-terminal" evidence="8">
    <location>
        <begin position="411"/>
        <end position="464"/>
    </location>
</feature>
<reference evidence="10" key="2">
    <citation type="submission" date="2016-06" db="UniProtKB">
        <authorList>
            <consortium name="WormBaseParasite"/>
        </authorList>
    </citation>
    <scope>IDENTIFICATION</scope>
</reference>
<dbReference type="CDD" id="cd01362">
    <property type="entry name" value="Fumarase_classII"/>
    <property type="match status" value="1"/>
</dbReference>
<keyword evidence="5" id="KW-0813">Transport</keyword>